<dbReference type="Proteomes" id="UP001458880">
    <property type="component" value="Unassembled WGS sequence"/>
</dbReference>
<proteinExistence type="predicted"/>
<evidence type="ECO:0000313" key="1">
    <source>
        <dbReference type="EMBL" id="KAK9736332.1"/>
    </source>
</evidence>
<comment type="caution">
    <text evidence="1">The sequence shown here is derived from an EMBL/GenBank/DDBJ whole genome shotgun (WGS) entry which is preliminary data.</text>
</comment>
<organism evidence="1 2">
    <name type="scientific">Popillia japonica</name>
    <name type="common">Japanese beetle</name>
    <dbReference type="NCBI Taxonomy" id="7064"/>
    <lineage>
        <taxon>Eukaryota</taxon>
        <taxon>Metazoa</taxon>
        <taxon>Ecdysozoa</taxon>
        <taxon>Arthropoda</taxon>
        <taxon>Hexapoda</taxon>
        <taxon>Insecta</taxon>
        <taxon>Pterygota</taxon>
        <taxon>Neoptera</taxon>
        <taxon>Endopterygota</taxon>
        <taxon>Coleoptera</taxon>
        <taxon>Polyphaga</taxon>
        <taxon>Scarabaeiformia</taxon>
        <taxon>Scarabaeidae</taxon>
        <taxon>Rutelinae</taxon>
        <taxon>Popillia</taxon>
    </lineage>
</organism>
<sequence>MVVMVTAIMVFEKLAVSQRKFLHILLKELATYLDDENTEGNTAVAVQLNILAHLVPCRGRKRLSTGYWKLSIQELPCRGRKRLSTGYWKLSIQECIDSLVQHAINPGKVDGIIKKTIAKA</sequence>
<gene>
    <name evidence="1" type="ORF">QE152_g12601</name>
</gene>
<dbReference type="AlphaFoldDB" id="A0AAW1LN97"/>
<evidence type="ECO:0000313" key="2">
    <source>
        <dbReference type="Proteomes" id="UP001458880"/>
    </source>
</evidence>
<accession>A0AAW1LN97</accession>
<name>A0AAW1LN97_POPJA</name>
<reference evidence="1 2" key="1">
    <citation type="journal article" date="2024" name="BMC Genomics">
        <title>De novo assembly and annotation of Popillia japonica's genome with initial clues to its potential as an invasive pest.</title>
        <authorList>
            <person name="Cucini C."/>
            <person name="Boschi S."/>
            <person name="Funari R."/>
            <person name="Cardaioli E."/>
            <person name="Iannotti N."/>
            <person name="Marturano G."/>
            <person name="Paoli F."/>
            <person name="Bruttini M."/>
            <person name="Carapelli A."/>
            <person name="Frati F."/>
            <person name="Nardi F."/>
        </authorList>
    </citation>
    <scope>NUCLEOTIDE SEQUENCE [LARGE SCALE GENOMIC DNA]</scope>
    <source>
        <strain evidence="1">DMR45628</strain>
    </source>
</reference>
<keyword evidence="2" id="KW-1185">Reference proteome</keyword>
<dbReference type="EMBL" id="JASPKY010000115">
    <property type="protein sequence ID" value="KAK9736332.1"/>
    <property type="molecule type" value="Genomic_DNA"/>
</dbReference>
<protein>
    <submittedName>
        <fullName evidence="1">Uncharacterized protein</fullName>
    </submittedName>
</protein>